<dbReference type="InterPro" id="IPR018060">
    <property type="entry name" value="HTH_AraC"/>
</dbReference>
<dbReference type="EMBL" id="BSNS01000023">
    <property type="protein sequence ID" value="GLQ57230.1"/>
    <property type="molecule type" value="Genomic_DNA"/>
</dbReference>
<dbReference type="SMART" id="SM00342">
    <property type="entry name" value="HTH_ARAC"/>
    <property type="match status" value="1"/>
</dbReference>
<dbReference type="InterPro" id="IPR009057">
    <property type="entry name" value="Homeodomain-like_sf"/>
</dbReference>
<dbReference type="PROSITE" id="PS00041">
    <property type="entry name" value="HTH_ARAC_FAMILY_1"/>
    <property type="match status" value="1"/>
</dbReference>
<name>A0ABQ5WAT7_9HYPH</name>
<evidence type="ECO:0000256" key="2">
    <source>
        <dbReference type="ARBA" id="ARBA00023125"/>
    </source>
</evidence>
<keyword evidence="1" id="KW-0805">Transcription regulation</keyword>
<keyword evidence="6" id="KW-1185">Reference proteome</keyword>
<evidence type="ECO:0000313" key="5">
    <source>
        <dbReference type="EMBL" id="GLQ57230.1"/>
    </source>
</evidence>
<dbReference type="PANTHER" id="PTHR11019:SF190">
    <property type="entry name" value="ARAC-FAMILY REGULATORY PROTEIN"/>
    <property type="match status" value="1"/>
</dbReference>
<dbReference type="PRINTS" id="PR00032">
    <property type="entry name" value="HTHARAC"/>
</dbReference>
<sequence length="249" mass="27860">MEPQAYCIHRAFEAAGPRLFRLDRHYFVYALEGSLRLEADGRRWTLPPARGALIEADHPVRISVPARFISASVLFDSAMFKPSQPLAVFDVSPLARELVRECRQWGRDDEDQTPHARQMFRALASVIGQLARTPSPCVLPVPTSREMMRALAMIEDAPADQPDFAVIARATGQSPRTLARRFASEMRMTGRETLQRIRIIHAVEILALGNASITDVALQVGYTSLSAFNAAFRQVMGMTPSQYRMAYRG</sequence>
<accession>A0ABQ5WAT7</accession>
<dbReference type="PANTHER" id="PTHR11019">
    <property type="entry name" value="HTH-TYPE TRANSCRIPTIONAL REGULATOR NIMR"/>
    <property type="match status" value="1"/>
</dbReference>
<dbReference type="Proteomes" id="UP001156691">
    <property type="component" value="Unassembled WGS sequence"/>
</dbReference>
<evidence type="ECO:0000256" key="3">
    <source>
        <dbReference type="ARBA" id="ARBA00023163"/>
    </source>
</evidence>
<protein>
    <submittedName>
        <fullName evidence="5">AraC family transcriptional regulator</fullName>
    </submittedName>
</protein>
<gene>
    <name evidence="5" type="ORF">GCM10010862_44890</name>
</gene>
<dbReference type="RefSeq" id="WP_284342623.1">
    <property type="nucleotide sequence ID" value="NZ_BSNS01000023.1"/>
</dbReference>
<keyword evidence="2" id="KW-0238">DNA-binding</keyword>
<feature type="domain" description="HTH araC/xylS-type" evidence="4">
    <location>
        <begin position="148"/>
        <end position="246"/>
    </location>
</feature>
<dbReference type="InterPro" id="IPR035418">
    <property type="entry name" value="AraC-bd_2"/>
</dbReference>
<dbReference type="Pfam" id="PF12833">
    <property type="entry name" value="HTH_18"/>
    <property type="match status" value="1"/>
</dbReference>
<dbReference type="SUPFAM" id="SSF46689">
    <property type="entry name" value="Homeodomain-like"/>
    <property type="match status" value="1"/>
</dbReference>
<comment type="caution">
    <text evidence="5">The sequence shown here is derived from an EMBL/GenBank/DDBJ whole genome shotgun (WGS) entry which is preliminary data.</text>
</comment>
<keyword evidence="3" id="KW-0804">Transcription</keyword>
<organism evidence="5 6">
    <name type="scientific">Devosia nitrariae</name>
    <dbReference type="NCBI Taxonomy" id="2071872"/>
    <lineage>
        <taxon>Bacteria</taxon>
        <taxon>Pseudomonadati</taxon>
        <taxon>Pseudomonadota</taxon>
        <taxon>Alphaproteobacteria</taxon>
        <taxon>Hyphomicrobiales</taxon>
        <taxon>Devosiaceae</taxon>
        <taxon>Devosia</taxon>
    </lineage>
</organism>
<reference evidence="6" key="1">
    <citation type="journal article" date="2019" name="Int. J. Syst. Evol. Microbiol.">
        <title>The Global Catalogue of Microorganisms (GCM) 10K type strain sequencing project: providing services to taxonomists for standard genome sequencing and annotation.</title>
        <authorList>
            <consortium name="The Broad Institute Genomics Platform"/>
            <consortium name="The Broad Institute Genome Sequencing Center for Infectious Disease"/>
            <person name="Wu L."/>
            <person name="Ma J."/>
        </authorList>
    </citation>
    <scope>NUCLEOTIDE SEQUENCE [LARGE SCALE GENOMIC DNA]</scope>
    <source>
        <strain evidence="6">NBRC 112416</strain>
    </source>
</reference>
<dbReference type="InterPro" id="IPR020449">
    <property type="entry name" value="Tscrpt_reg_AraC-type_HTH"/>
</dbReference>
<dbReference type="Gene3D" id="1.10.10.60">
    <property type="entry name" value="Homeodomain-like"/>
    <property type="match status" value="1"/>
</dbReference>
<evidence type="ECO:0000256" key="1">
    <source>
        <dbReference type="ARBA" id="ARBA00023015"/>
    </source>
</evidence>
<evidence type="ECO:0000313" key="6">
    <source>
        <dbReference type="Proteomes" id="UP001156691"/>
    </source>
</evidence>
<evidence type="ECO:0000259" key="4">
    <source>
        <dbReference type="PROSITE" id="PS01124"/>
    </source>
</evidence>
<dbReference type="PROSITE" id="PS01124">
    <property type="entry name" value="HTH_ARAC_FAMILY_2"/>
    <property type="match status" value="1"/>
</dbReference>
<proteinExistence type="predicted"/>
<dbReference type="Pfam" id="PF14525">
    <property type="entry name" value="AraC_binding_2"/>
    <property type="match status" value="1"/>
</dbReference>
<dbReference type="InterPro" id="IPR018062">
    <property type="entry name" value="HTH_AraC-typ_CS"/>
</dbReference>